<evidence type="ECO:0000313" key="2">
    <source>
        <dbReference type="Proteomes" id="UP000245845"/>
    </source>
</evidence>
<dbReference type="Proteomes" id="UP000245845">
    <property type="component" value="Unassembled WGS sequence"/>
</dbReference>
<gene>
    <name evidence="1" type="ORF">A8806_106241</name>
</gene>
<keyword evidence="2" id="KW-1185">Reference proteome</keyword>
<dbReference type="OrthoDB" id="9768556at2"/>
<comment type="caution">
    <text evidence="1">The sequence shown here is derived from an EMBL/GenBank/DDBJ whole genome shotgun (WGS) entry which is preliminary data.</text>
</comment>
<evidence type="ECO:0000313" key="1">
    <source>
        <dbReference type="EMBL" id="PWJ29502.1"/>
    </source>
</evidence>
<dbReference type="AlphaFoldDB" id="A0A2Y9BJQ8"/>
<accession>A0A2Y9BJQ8</accession>
<dbReference type="EMBL" id="QGDL01000006">
    <property type="protein sequence ID" value="PWJ29502.1"/>
    <property type="molecule type" value="Genomic_DNA"/>
</dbReference>
<name>A0A2Y9BJQ8_9FIRM</name>
<sequence>MDAKEYLQNVQKCIKHLDYLTRIIKKNHIRESEILEDVKSIINLRLNTLYLIHALPNPKHVHILYKRYIIGDSWERISLDMGVGVNHLCEWVQPRALKEFQSTHETMLKNVQLPELKKYGKTVVLSIDRKQVKSDYLAGMPYVDISRKYNLSLNTLKGWIKRYKWAEERRK</sequence>
<dbReference type="RefSeq" id="WP_109731342.1">
    <property type="nucleotide sequence ID" value="NZ_BAAACK010000026.1"/>
</dbReference>
<protein>
    <submittedName>
        <fullName evidence="1">Uncharacterized protein</fullName>
    </submittedName>
</protein>
<organism evidence="1 2">
    <name type="scientific">Faecalicatena orotica</name>
    <dbReference type="NCBI Taxonomy" id="1544"/>
    <lineage>
        <taxon>Bacteria</taxon>
        <taxon>Bacillati</taxon>
        <taxon>Bacillota</taxon>
        <taxon>Clostridia</taxon>
        <taxon>Lachnospirales</taxon>
        <taxon>Lachnospiraceae</taxon>
        <taxon>Faecalicatena</taxon>
    </lineage>
</organism>
<proteinExistence type="predicted"/>
<reference evidence="1 2" key="1">
    <citation type="submission" date="2018-05" db="EMBL/GenBank/DDBJ databases">
        <title>The Hungate 1000. A catalogue of reference genomes from the rumen microbiome.</title>
        <authorList>
            <person name="Kelly W."/>
        </authorList>
    </citation>
    <scope>NUCLEOTIDE SEQUENCE [LARGE SCALE GENOMIC DNA]</scope>
    <source>
        <strain evidence="1 2">NLAE-zl-C242</strain>
    </source>
</reference>